<dbReference type="EMBL" id="CP086322">
    <property type="protein sequence ID" value="UQA92071.1"/>
    <property type="molecule type" value="Genomic_DNA"/>
</dbReference>
<accession>A0ABY4M6R1</accession>
<protein>
    <submittedName>
        <fullName evidence="1">Uncharacterized protein</fullName>
    </submittedName>
</protein>
<dbReference type="Proteomes" id="UP000830115">
    <property type="component" value="Chromosome"/>
</dbReference>
<evidence type="ECO:0000313" key="1">
    <source>
        <dbReference type="EMBL" id="UQA92071.1"/>
    </source>
</evidence>
<dbReference type="RefSeq" id="WP_248862902.1">
    <property type="nucleotide sequence ID" value="NZ_CP086322.1"/>
</dbReference>
<sequence length="52" mass="5415">MAQRHGVPAFPAASVAEVSVREDVTADDGRYVTAYRYEVGAVPGAYLGEAGS</sequence>
<gene>
    <name evidence="1" type="ORF">K9S39_09625</name>
</gene>
<name>A0ABY4M6R1_9ACTN</name>
<keyword evidence="2" id="KW-1185">Reference proteome</keyword>
<reference evidence="1" key="1">
    <citation type="submission" date="2021-10" db="EMBL/GenBank/DDBJ databases">
        <title>Streptomyces nigrumlapis sp.nov.,an antimicrobial producing actinobacterium isolated from Black Gobi rocks.</title>
        <authorList>
            <person name="Wen Y."/>
            <person name="Zhang W."/>
            <person name="Liu X.G."/>
        </authorList>
    </citation>
    <scope>NUCLEOTIDE SEQUENCE</scope>
    <source>
        <strain evidence="1">ST13-2-2</strain>
    </source>
</reference>
<organism evidence="1 2">
    <name type="scientific">Streptomyces halobius</name>
    <dbReference type="NCBI Taxonomy" id="2879846"/>
    <lineage>
        <taxon>Bacteria</taxon>
        <taxon>Bacillati</taxon>
        <taxon>Actinomycetota</taxon>
        <taxon>Actinomycetes</taxon>
        <taxon>Kitasatosporales</taxon>
        <taxon>Streptomycetaceae</taxon>
        <taxon>Streptomyces</taxon>
    </lineage>
</organism>
<evidence type="ECO:0000313" key="2">
    <source>
        <dbReference type="Proteomes" id="UP000830115"/>
    </source>
</evidence>
<proteinExistence type="predicted"/>